<dbReference type="Proteomes" id="UP000639338">
    <property type="component" value="Unassembled WGS sequence"/>
</dbReference>
<dbReference type="EMBL" id="JACMRX010000002">
    <property type="protein sequence ID" value="KAF7994322.1"/>
    <property type="molecule type" value="Genomic_DNA"/>
</dbReference>
<comment type="caution">
    <text evidence="5">The sequence shown here is derived from an EMBL/GenBank/DDBJ whole genome shotgun (WGS) entry which is preliminary data.</text>
</comment>
<keyword evidence="1" id="KW-0245">EGF-like domain</keyword>
<protein>
    <recommendedName>
        <fullName evidence="4">Prolow-density lipoprotein receptor-related protein 1-like beta-propeller domain-containing protein</fullName>
    </recommendedName>
</protein>
<dbReference type="Gene3D" id="2.120.10.30">
    <property type="entry name" value="TolB, C-terminal domain"/>
    <property type="match status" value="2"/>
</dbReference>
<dbReference type="PANTHER" id="PTHR46513:SF41">
    <property type="entry name" value="LOW-DENSITY LIPOPROTEIN RECEPTOR-RELATED PROTEIN"/>
    <property type="match status" value="1"/>
</dbReference>
<keyword evidence="2" id="KW-0677">Repeat</keyword>
<dbReference type="PROSITE" id="PS51120">
    <property type="entry name" value="LDLRB"/>
    <property type="match status" value="1"/>
</dbReference>
<feature type="repeat" description="LDL-receptor class B" evidence="3">
    <location>
        <begin position="119"/>
        <end position="161"/>
    </location>
</feature>
<name>A0A835CSH8_APHGI</name>
<feature type="domain" description="Prolow-density lipoprotein receptor-related protein 1-like beta-propeller" evidence="4">
    <location>
        <begin position="32"/>
        <end position="184"/>
    </location>
</feature>
<evidence type="ECO:0000259" key="4">
    <source>
        <dbReference type="Pfam" id="PF16472"/>
    </source>
</evidence>
<dbReference type="PANTHER" id="PTHR46513">
    <property type="entry name" value="VITELLOGENIN RECEPTOR-LIKE PROTEIN-RELATED-RELATED"/>
    <property type="match status" value="1"/>
</dbReference>
<keyword evidence="6" id="KW-1185">Reference proteome</keyword>
<dbReference type="InterPro" id="IPR050778">
    <property type="entry name" value="Cueball_EGF_LRP_Nidogen"/>
</dbReference>
<organism evidence="5 6">
    <name type="scientific">Aphidius gifuensis</name>
    <name type="common">Parasitoid wasp</name>
    <dbReference type="NCBI Taxonomy" id="684658"/>
    <lineage>
        <taxon>Eukaryota</taxon>
        <taxon>Metazoa</taxon>
        <taxon>Ecdysozoa</taxon>
        <taxon>Arthropoda</taxon>
        <taxon>Hexapoda</taxon>
        <taxon>Insecta</taxon>
        <taxon>Pterygota</taxon>
        <taxon>Neoptera</taxon>
        <taxon>Endopterygota</taxon>
        <taxon>Hymenoptera</taxon>
        <taxon>Apocrita</taxon>
        <taxon>Ichneumonoidea</taxon>
        <taxon>Braconidae</taxon>
        <taxon>Aphidiinae</taxon>
        <taxon>Aphidius</taxon>
    </lineage>
</organism>
<dbReference type="InterPro" id="IPR000033">
    <property type="entry name" value="LDLR_classB_rpt"/>
</dbReference>
<dbReference type="SMART" id="SM00135">
    <property type="entry name" value="LY"/>
    <property type="match status" value="3"/>
</dbReference>
<dbReference type="SUPFAM" id="SSF63825">
    <property type="entry name" value="YWTD domain"/>
    <property type="match status" value="2"/>
</dbReference>
<reference evidence="5 6" key="1">
    <citation type="submission" date="2020-08" db="EMBL/GenBank/DDBJ databases">
        <title>Aphidius gifuensis genome sequencing and assembly.</title>
        <authorList>
            <person name="Du Z."/>
        </authorList>
    </citation>
    <scope>NUCLEOTIDE SEQUENCE [LARGE SCALE GENOMIC DNA]</scope>
    <source>
        <strain evidence="5">YNYX2018</strain>
        <tissue evidence="5">Adults</tissue>
    </source>
</reference>
<proteinExistence type="predicted"/>
<dbReference type="InterPro" id="IPR032485">
    <property type="entry name" value="LRP1-like_beta_prop"/>
</dbReference>
<dbReference type="AlphaFoldDB" id="A0A835CSH8"/>
<accession>A0A835CSH8</accession>
<evidence type="ECO:0000313" key="6">
    <source>
        <dbReference type="Proteomes" id="UP000639338"/>
    </source>
</evidence>
<evidence type="ECO:0000256" key="3">
    <source>
        <dbReference type="PROSITE-ProRule" id="PRU00461"/>
    </source>
</evidence>
<evidence type="ECO:0000256" key="1">
    <source>
        <dbReference type="ARBA" id="ARBA00022536"/>
    </source>
</evidence>
<gene>
    <name evidence="5" type="ORF">HCN44_003412</name>
</gene>
<evidence type="ECO:0000313" key="5">
    <source>
        <dbReference type="EMBL" id="KAF7994322.1"/>
    </source>
</evidence>
<sequence length="186" mass="21653">MENFNPKIERSNLDGSNRKILILKDIEWSNGVALSIEKKKLYFSDASFDKIEVCNMNGSDRKQILNDISPHIFGLSILGDYLYWTDWQLRSIERVHKLTGLNRTTIVNQASLAIDWISHNIYWADLETKRIEVMKIDTADRKKMIWENLINPRFLIIDPIHGFIHWSELSDTDKGFIARSKLDGTS</sequence>
<evidence type="ECO:0000256" key="2">
    <source>
        <dbReference type="ARBA" id="ARBA00022737"/>
    </source>
</evidence>
<dbReference type="InterPro" id="IPR011042">
    <property type="entry name" value="6-blade_b-propeller_TolB-like"/>
</dbReference>
<dbReference type="Pfam" id="PF16472">
    <property type="entry name" value="DUF5050"/>
    <property type="match status" value="1"/>
</dbReference>